<dbReference type="SMART" id="SM00028">
    <property type="entry name" value="TPR"/>
    <property type="match status" value="3"/>
</dbReference>
<dbReference type="SUPFAM" id="SSF48452">
    <property type="entry name" value="TPR-like"/>
    <property type="match status" value="1"/>
</dbReference>
<dbReference type="InterPro" id="IPR011990">
    <property type="entry name" value="TPR-like_helical_dom_sf"/>
</dbReference>
<dbReference type="Pfam" id="PF14559">
    <property type="entry name" value="TPR_19"/>
    <property type="match status" value="1"/>
</dbReference>
<evidence type="ECO:0000256" key="1">
    <source>
        <dbReference type="ARBA" id="ARBA00022679"/>
    </source>
</evidence>
<dbReference type="AlphaFoldDB" id="T1C8I3"/>
<dbReference type="PANTHER" id="PTHR12788">
    <property type="entry name" value="PROTEIN-TYROSINE SULFOTRANSFERASE 2"/>
    <property type="match status" value="1"/>
</dbReference>
<sequence>MRMPAPVPLSPEAEKRLLEAAGYYHARDPEGALVRVRALLADTGPSAPVLELLGLALLMHHEPHEAADALRQALHLNPHSPTILFALGVALSDQALWQEACACYDRLLAACPGHVEAHFNRARALEELGATGAALTAYAACLELAPDHLEAAAHYAALLEESNQPEEASRWVARARMCDPGHVLTRMVQAQLDLRAGRFEAALRELDALRAEHPSPINQAVIEGRRVRALDALGRYPDAFRAAEEGHAVLTRLEPGQATRGPYGIETVERLIQHIPDLGAKSSDADPVTGGHHLVFLVGFPRSGTTLLDRMLAAHPDIAVLEEDNPFSAPLLALQDLLEQGIQDPLSHPHVRRTLATATERVTSLKPGRESRIVDKLPLNSIYAGWLHRLLPDARFVVAIRDPRDVCLSCFLQVFVPNPAMRQFWSLADTVHYYDRVMTLFTRSQKEILPDSKIRIVHYEALLGNPVATLRNLTDFLGIRFVAGMAEPHRSARGTRIGTPSYDQVSRPLYPDSIGRWRNYRTELAPVLPRLDGWVRHWGYASAG</sequence>
<name>T1C8I3_9ZZZZ</name>
<keyword evidence="1 2" id="KW-0808">Transferase</keyword>
<reference evidence="2" key="2">
    <citation type="journal article" date="2014" name="ISME J.">
        <title>Microbial stratification in low pH oxic and suboxic macroscopic growths along an acid mine drainage.</title>
        <authorList>
            <person name="Mendez-Garcia C."/>
            <person name="Mesa V."/>
            <person name="Sprenger R.R."/>
            <person name="Richter M."/>
            <person name="Diez M.S."/>
            <person name="Solano J."/>
            <person name="Bargiela R."/>
            <person name="Golyshina O.V."/>
            <person name="Manteca A."/>
            <person name="Ramos J.L."/>
            <person name="Gallego J.R."/>
            <person name="Llorente I."/>
            <person name="Martins Dos Santos V.A."/>
            <person name="Jensen O.N."/>
            <person name="Pelaez A.I."/>
            <person name="Sanchez J."/>
            <person name="Ferrer M."/>
        </authorList>
    </citation>
    <scope>NUCLEOTIDE SEQUENCE</scope>
</reference>
<gene>
    <name evidence="2" type="ORF">B1B_01145</name>
</gene>
<reference evidence="2" key="1">
    <citation type="submission" date="2013-08" db="EMBL/GenBank/DDBJ databases">
        <authorList>
            <person name="Mendez C."/>
            <person name="Richter M."/>
            <person name="Ferrer M."/>
            <person name="Sanchez J."/>
        </authorList>
    </citation>
    <scope>NUCLEOTIDE SEQUENCE</scope>
</reference>
<dbReference type="Pfam" id="PF13432">
    <property type="entry name" value="TPR_16"/>
    <property type="match status" value="1"/>
</dbReference>
<dbReference type="InterPro" id="IPR019734">
    <property type="entry name" value="TPR_rpt"/>
</dbReference>
<dbReference type="Gene3D" id="1.25.40.10">
    <property type="entry name" value="Tetratricopeptide repeat domain"/>
    <property type="match status" value="1"/>
</dbReference>
<dbReference type="PANTHER" id="PTHR12788:SF10">
    <property type="entry name" value="PROTEIN-TYROSINE SULFOTRANSFERASE"/>
    <property type="match status" value="1"/>
</dbReference>
<dbReference type="GO" id="GO:0005794">
    <property type="term" value="C:Golgi apparatus"/>
    <property type="evidence" value="ECO:0007669"/>
    <property type="project" value="TreeGrafter"/>
</dbReference>
<evidence type="ECO:0000313" key="2">
    <source>
        <dbReference type="EMBL" id="EQD77303.1"/>
    </source>
</evidence>
<organism evidence="2">
    <name type="scientific">mine drainage metagenome</name>
    <dbReference type="NCBI Taxonomy" id="410659"/>
    <lineage>
        <taxon>unclassified sequences</taxon>
        <taxon>metagenomes</taxon>
        <taxon>ecological metagenomes</taxon>
    </lineage>
</organism>
<dbReference type="InterPro" id="IPR026634">
    <property type="entry name" value="TPST-like"/>
</dbReference>
<dbReference type="Gene3D" id="3.40.50.300">
    <property type="entry name" value="P-loop containing nucleotide triphosphate hydrolases"/>
    <property type="match status" value="1"/>
</dbReference>
<dbReference type="GO" id="GO:0008476">
    <property type="term" value="F:protein-tyrosine sulfotransferase activity"/>
    <property type="evidence" value="ECO:0007669"/>
    <property type="project" value="InterPro"/>
</dbReference>
<protein>
    <submittedName>
        <fullName evidence="2">TPR domain/sulfotransferase domain protein</fullName>
    </submittedName>
</protein>
<dbReference type="PROSITE" id="PS50005">
    <property type="entry name" value="TPR"/>
    <property type="match status" value="1"/>
</dbReference>
<dbReference type="InterPro" id="IPR027417">
    <property type="entry name" value="P-loop_NTPase"/>
</dbReference>
<dbReference type="SUPFAM" id="SSF52540">
    <property type="entry name" value="P-loop containing nucleoside triphosphate hydrolases"/>
    <property type="match status" value="1"/>
</dbReference>
<comment type="caution">
    <text evidence="2">The sequence shown here is derived from an EMBL/GenBank/DDBJ whole genome shotgun (WGS) entry which is preliminary data.</text>
</comment>
<dbReference type="EMBL" id="AUZY01000822">
    <property type="protein sequence ID" value="EQD77303.1"/>
    <property type="molecule type" value="Genomic_DNA"/>
</dbReference>
<proteinExistence type="predicted"/>
<accession>T1C8I3</accession>
<dbReference type="Pfam" id="PF13469">
    <property type="entry name" value="Sulfotransfer_3"/>
    <property type="match status" value="1"/>
</dbReference>